<feature type="domain" description="UDP-3-O-[3-hydroxymyristoyl] glucosamine N-acyltransferase non-repeat region" evidence="8">
    <location>
        <begin position="28"/>
        <end position="93"/>
    </location>
</feature>
<dbReference type="UniPathway" id="UPA00973"/>
<dbReference type="NCBIfam" id="NF002060">
    <property type="entry name" value="PRK00892.1"/>
    <property type="match status" value="1"/>
</dbReference>
<keyword evidence="5 7" id="KW-0443">Lipid metabolism</keyword>
<comment type="function">
    <text evidence="7">Catalyzes the N-acylation of UDP-3-O-acylglucosamine using 3-hydroxyacyl-ACP as the acyl donor. Is involved in the biosynthesis of lipid A, a phosphorylated glycolipid that anchors the lipopolysaccharide to the outer membrane of the cell.</text>
</comment>
<dbReference type="RefSeq" id="WP_231627302.1">
    <property type="nucleotide sequence ID" value="NZ_FMUN01000007.1"/>
</dbReference>
<evidence type="ECO:0000256" key="4">
    <source>
        <dbReference type="ARBA" id="ARBA00022737"/>
    </source>
</evidence>
<comment type="subunit">
    <text evidence="7">Homotrimer.</text>
</comment>
<dbReference type="InterPro" id="IPR001451">
    <property type="entry name" value="Hexapep"/>
</dbReference>
<comment type="similarity">
    <text evidence="7">Belongs to the transferase hexapeptide repeat family. LpxD subfamily.</text>
</comment>
<keyword evidence="2 7" id="KW-0441">Lipid A biosynthesis</keyword>
<protein>
    <recommendedName>
        <fullName evidence="7">UDP-3-O-acylglucosamine N-acyltransferase</fullName>
        <ecNumber evidence="7">2.3.1.191</ecNumber>
    </recommendedName>
</protein>
<organism evidence="9 10">
    <name type="scientific">Thiohalorhabdus denitrificans</name>
    <dbReference type="NCBI Taxonomy" id="381306"/>
    <lineage>
        <taxon>Bacteria</taxon>
        <taxon>Pseudomonadati</taxon>
        <taxon>Pseudomonadota</taxon>
        <taxon>Gammaproteobacteria</taxon>
        <taxon>Thiohalorhabdales</taxon>
        <taxon>Thiohalorhabdaceae</taxon>
        <taxon>Thiohalorhabdus</taxon>
    </lineage>
</organism>
<dbReference type="Pfam" id="PF04613">
    <property type="entry name" value="LpxD"/>
    <property type="match status" value="1"/>
</dbReference>
<dbReference type="CDD" id="cd03352">
    <property type="entry name" value="LbH_LpxD"/>
    <property type="match status" value="1"/>
</dbReference>
<evidence type="ECO:0000256" key="2">
    <source>
        <dbReference type="ARBA" id="ARBA00022556"/>
    </source>
</evidence>
<reference evidence="10" key="1">
    <citation type="submission" date="2016-10" db="EMBL/GenBank/DDBJ databases">
        <authorList>
            <person name="Varghese N."/>
        </authorList>
    </citation>
    <scope>NUCLEOTIDE SEQUENCE [LARGE SCALE GENOMIC DNA]</scope>
    <source>
        <strain evidence="10">HL 19</strain>
    </source>
</reference>
<feature type="active site" description="Proton acceptor" evidence="7">
    <location>
        <position position="243"/>
    </location>
</feature>
<evidence type="ECO:0000256" key="5">
    <source>
        <dbReference type="ARBA" id="ARBA00023098"/>
    </source>
</evidence>
<evidence type="ECO:0000313" key="10">
    <source>
        <dbReference type="Proteomes" id="UP000183104"/>
    </source>
</evidence>
<evidence type="ECO:0000256" key="3">
    <source>
        <dbReference type="ARBA" id="ARBA00022679"/>
    </source>
</evidence>
<keyword evidence="6 7" id="KW-0012">Acyltransferase</keyword>
<dbReference type="GO" id="GO:0009245">
    <property type="term" value="P:lipid A biosynthetic process"/>
    <property type="evidence" value="ECO:0007669"/>
    <property type="project" value="UniProtKB-UniRule"/>
</dbReference>
<sequence length="349" mass="36582">MAKARQPMKAGELAAELGLEIRGEGGRRISGAASLEKAGGEDLSFLANPRYRQQLARTGAGAVILAPQAAEEFPGTALVADNPYAAWARALELLFPEARPEPGIHHTAVLGSGAEVAEDARLEAQVVIGAGARIESGAWIEAGTVVGDHCVVGADSRLGPNVTLYAGTELGRRVRLHAGVVLGSDGFGLAPEGRAYRKIPQVGRVVIEDDVEIGANTCIDRAALEETRVGRGTKVDNLVQIGHNCRIGAHCVISGLAGLAGSAELGEHCTVAAQAGIAGHLHVAPETTIGAKAGVISSIDKPGVYAGFPHQPHNDWRREQASLRQLSSFRERLRALERAEKRNPEEGDS</sequence>
<dbReference type="GO" id="GO:0103118">
    <property type="term" value="F:UDP-3-O-[(3R)-3-hydroxyacyl]-glucosamine N-acyltransferase activity"/>
    <property type="evidence" value="ECO:0007669"/>
    <property type="project" value="UniProtKB-EC"/>
</dbReference>
<keyword evidence="1 7" id="KW-0444">Lipid biosynthesis</keyword>
<dbReference type="AlphaFoldDB" id="A0A1G5GSW0"/>
<dbReference type="Proteomes" id="UP000183104">
    <property type="component" value="Unassembled WGS sequence"/>
</dbReference>
<dbReference type="Pfam" id="PF00132">
    <property type="entry name" value="Hexapep"/>
    <property type="match status" value="1"/>
</dbReference>
<dbReference type="PANTHER" id="PTHR43378:SF2">
    <property type="entry name" value="UDP-3-O-ACYLGLUCOSAMINE N-ACYLTRANSFERASE 1, MITOCHONDRIAL-RELATED"/>
    <property type="match status" value="1"/>
</dbReference>
<gene>
    <name evidence="7" type="primary">lpxD</name>
    <name evidence="9" type="ORF">SAMN05661077_2434</name>
</gene>
<dbReference type="Pfam" id="PF14602">
    <property type="entry name" value="Hexapep_2"/>
    <property type="match status" value="1"/>
</dbReference>
<dbReference type="GO" id="GO:0016020">
    <property type="term" value="C:membrane"/>
    <property type="evidence" value="ECO:0007669"/>
    <property type="project" value="GOC"/>
</dbReference>
<comment type="pathway">
    <text evidence="7">Bacterial outer membrane biogenesis; LPS lipid A biosynthesis.</text>
</comment>
<evidence type="ECO:0000256" key="6">
    <source>
        <dbReference type="ARBA" id="ARBA00023315"/>
    </source>
</evidence>
<dbReference type="Gene3D" id="3.40.1390.10">
    <property type="entry name" value="MurE/MurF, N-terminal domain"/>
    <property type="match status" value="1"/>
</dbReference>
<dbReference type="HAMAP" id="MF_00523">
    <property type="entry name" value="LpxD"/>
    <property type="match status" value="1"/>
</dbReference>
<dbReference type="Gene3D" id="2.160.10.10">
    <property type="entry name" value="Hexapeptide repeat proteins"/>
    <property type="match status" value="1"/>
</dbReference>
<dbReference type="STRING" id="381306.AN478_01170"/>
<evidence type="ECO:0000256" key="1">
    <source>
        <dbReference type="ARBA" id="ARBA00022516"/>
    </source>
</evidence>
<dbReference type="GO" id="GO:0016410">
    <property type="term" value="F:N-acyltransferase activity"/>
    <property type="evidence" value="ECO:0007669"/>
    <property type="project" value="InterPro"/>
</dbReference>
<proteinExistence type="inferred from homology"/>
<keyword evidence="4 7" id="KW-0677">Repeat</keyword>
<dbReference type="EMBL" id="FMUN01000007">
    <property type="protein sequence ID" value="SCY54633.1"/>
    <property type="molecule type" value="Genomic_DNA"/>
</dbReference>
<accession>A0A1G5GSW0</accession>
<evidence type="ECO:0000256" key="7">
    <source>
        <dbReference type="HAMAP-Rule" id="MF_00523"/>
    </source>
</evidence>
<dbReference type="InterPro" id="IPR011004">
    <property type="entry name" value="Trimer_LpxA-like_sf"/>
</dbReference>
<dbReference type="EC" id="2.3.1.191" evidence="7"/>
<keyword evidence="3 7" id="KW-0808">Transferase</keyword>
<evidence type="ECO:0000313" key="9">
    <source>
        <dbReference type="EMBL" id="SCY54633.1"/>
    </source>
</evidence>
<dbReference type="InterPro" id="IPR020573">
    <property type="entry name" value="UDP_GlcNAc_AcTrfase_non-rep"/>
</dbReference>
<name>A0A1G5GSW0_9GAMM</name>
<dbReference type="InterPro" id="IPR007691">
    <property type="entry name" value="LpxD"/>
</dbReference>
<dbReference type="NCBIfam" id="TIGR01853">
    <property type="entry name" value="lipid_A_lpxD"/>
    <property type="match status" value="1"/>
</dbReference>
<dbReference type="PANTHER" id="PTHR43378">
    <property type="entry name" value="UDP-3-O-ACYLGLUCOSAMINE N-ACYLTRANSFERASE"/>
    <property type="match status" value="1"/>
</dbReference>
<keyword evidence="10" id="KW-1185">Reference proteome</keyword>
<evidence type="ECO:0000259" key="8">
    <source>
        <dbReference type="Pfam" id="PF04613"/>
    </source>
</evidence>
<comment type="catalytic activity">
    <reaction evidence="7">
        <text>a UDP-3-O-[(3R)-3-hydroxyacyl]-alpha-D-glucosamine + a (3R)-hydroxyacyl-[ACP] = a UDP-2-N,3-O-bis[(3R)-3-hydroxyacyl]-alpha-D-glucosamine + holo-[ACP] + H(+)</text>
        <dbReference type="Rhea" id="RHEA:53836"/>
        <dbReference type="Rhea" id="RHEA-COMP:9685"/>
        <dbReference type="Rhea" id="RHEA-COMP:9945"/>
        <dbReference type="ChEBI" id="CHEBI:15378"/>
        <dbReference type="ChEBI" id="CHEBI:64479"/>
        <dbReference type="ChEBI" id="CHEBI:78827"/>
        <dbReference type="ChEBI" id="CHEBI:137740"/>
        <dbReference type="ChEBI" id="CHEBI:137748"/>
        <dbReference type="EC" id="2.3.1.191"/>
    </reaction>
</comment>
<dbReference type="SUPFAM" id="SSF51161">
    <property type="entry name" value="Trimeric LpxA-like enzymes"/>
    <property type="match status" value="1"/>
</dbReference>